<organism evidence="2 3">
    <name type="scientific">Pseudovirgaria hyperparasitica</name>
    <dbReference type="NCBI Taxonomy" id="470096"/>
    <lineage>
        <taxon>Eukaryota</taxon>
        <taxon>Fungi</taxon>
        <taxon>Dikarya</taxon>
        <taxon>Ascomycota</taxon>
        <taxon>Pezizomycotina</taxon>
        <taxon>Dothideomycetes</taxon>
        <taxon>Dothideomycetes incertae sedis</taxon>
        <taxon>Acrospermales</taxon>
        <taxon>Acrospermaceae</taxon>
        <taxon>Pseudovirgaria</taxon>
    </lineage>
</organism>
<protein>
    <submittedName>
        <fullName evidence="2">DlpA domain-containing protein</fullName>
    </submittedName>
</protein>
<feature type="binding site" evidence="1">
    <location>
        <position position="127"/>
    </location>
    <ligand>
        <name>Mg(2+)</name>
        <dbReference type="ChEBI" id="CHEBI:18420"/>
    </ligand>
</feature>
<evidence type="ECO:0000256" key="1">
    <source>
        <dbReference type="PIRSR" id="PIRSR605493-1"/>
    </source>
</evidence>
<dbReference type="InterPro" id="IPR005493">
    <property type="entry name" value="RraA/RraA-like"/>
</dbReference>
<dbReference type="EMBL" id="ML996579">
    <property type="protein sequence ID" value="KAF2754702.1"/>
    <property type="molecule type" value="Genomic_DNA"/>
</dbReference>
<dbReference type="Gene3D" id="3.50.30.40">
    <property type="entry name" value="Ribonuclease E inhibitor RraA/RraA-like"/>
    <property type="match status" value="1"/>
</dbReference>
<keyword evidence="1" id="KW-0460">Magnesium</keyword>
<dbReference type="PANTHER" id="PTHR33254:SF4">
    <property type="entry name" value="4-HYDROXY-4-METHYL-2-OXOGLUTARATE ALDOLASE 3-RELATED"/>
    <property type="match status" value="1"/>
</dbReference>
<dbReference type="OrthoDB" id="1476984at2759"/>
<gene>
    <name evidence="2" type="ORF">EJ05DRAFT_479138</name>
</gene>
<proteinExistence type="predicted"/>
<dbReference type="InterPro" id="IPR036704">
    <property type="entry name" value="RraA/RraA-like_sf"/>
</dbReference>
<keyword evidence="1" id="KW-0479">Metal-binding</keyword>
<dbReference type="GO" id="GO:0046872">
    <property type="term" value="F:metal ion binding"/>
    <property type="evidence" value="ECO:0007669"/>
    <property type="project" value="UniProtKB-KW"/>
</dbReference>
<feature type="binding site" evidence="1">
    <location>
        <position position="126"/>
    </location>
    <ligand>
        <name>substrate</name>
    </ligand>
</feature>
<feature type="binding site" evidence="1">
    <location>
        <begin position="104"/>
        <end position="107"/>
    </location>
    <ligand>
        <name>substrate</name>
    </ligand>
</feature>
<dbReference type="RefSeq" id="XP_033597153.1">
    <property type="nucleotide sequence ID" value="XM_033744614.1"/>
</dbReference>
<comment type="cofactor">
    <cofactor evidence="1">
        <name>Mg(2+)</name>
        <dbReference type="ChEBI" id="CHEBI:18420"/>
    </cofactor>
</comment>
<dbReference type="Pfam" id="PF03737">
    <property type="entry name" value="RraA-like"/>
    <property type="match status" value="1"/>
</dbReference>
<dbReference type="GeneID" id="54485668"/>
<evidence type="ECO:0000313" key="3">
    <source>
        <dbReference type="Proteomes" id="UP000799437"/>
    </source>
</evidence>
<dbReference type="GO" id="GO:0047443">
    <property type="term" value="F:4-hydroxy-4-methyl-2-oxoglutarate aldolase activity"/>
    <property type="evidence" value="ECO:0007669"/>
    <property type="project" value="TreeGrafter"/>
</dbReference>
<sequence length="226" mass="23938">MVLTQLERLYKYSACDISDALLKLGCTHGGFLADIVQRTKRTEKTIAPASTVLFASKTATAAPSVADKSVEQNIKAGTPYADLTKTGTVVVLSQPAGQTCAVMGGIMAKRMEMLGAQGILVDGRIRDLPVLDEVKLSVWSRSVSTVGAGAESKPWACNVPVEIGKVLVEPGDIIFMDPNELSVVSIPKSKVDAVLEILPGLTAADERVMVDIEKGVSVADAFKAHR</sequence>
<dbReference type="CDD" id="cd16841">
    <property type="entry name" value="RraA_family"/>
    <property type="match status" value="1"/>
</dbReference>
<accession>A0A6A6VVU5</accession>
<dbReference type="AlphaFoldDB" id="A0A6A6VVU5"/>
<evidence type="ECO:0000313" key="2">
    <source>
        <dbReference type="EMBL" id="KAF2754702.1"/>
    </source>
</evidence>
<dbReference type="GO" id="GO:0008948">
    <property type="term" value="F:oxaloacetate decarboxylase activity"/>
    <property type="evidence" value="ECO:0007669"/>
    <property type="project" value="TreeGrafter"/>
</dbReference>
<reference evidence="2" key="1">
    <citation type="journal article" date="2020" name="Stud. Mycol.">
        <title>101 Dothideomycetes genomes: a test case for predicting lifestyles and emergence of pathogens.</title>
        <authorList>
            <person name="Haridas S."/>
            <person name="Albert R."/>
            <person name="Binder M."/>
            <person name="Bloem J."/>
            <person name="Labutti K."/>
            <person name="Salamov A."/>
            <person name="Andreopoulos B."/>
            <person name="Baker S."/>
            <person name="Barry K."/>
            <person name="Bills G."/>
            <person name="Bluhm B."/>
            <person name="Cannon C."/>
            <person name="Castanera R."/>
            <person name="Culley D."/>
            <person name="Daum C."/>
            <person name="Ezra D."/>
            <person name="Gonzalez J."/>
            <person name="Henrissat B."/>
            <person name="Kuo A."/>
            <person name="Liang C."/>
            <person name="Lipzen A."/>
            <person name="Lutzoni F."/>
            <person name="Magnuson J."/>
            <person name="Mondo S."/>
            <person name="Nolan M."/>
            <person name="Ohm R."/>
            <person name="Pangilinan J."/>
            <person name="Park H.-J."/>
            <person name="Ramirez L."/>
            <person name="Alfaro M."/>
            <person name="Sun H."/>
            <person name="Tritt A."/>
            <person name="Yoshinaga Y."/>
            <person name="Zwiers L.-H."/>
            <person name="Turgeon B."/>
            <person name="Goodwin S."/>
            <person name="Spatafora J."/>
            <person name="Crous P."/>
            <person name="Grigoriev I."/>
        </authorList>
    </citation>
    <scope>NUCLEOTIDE SEQUENCE</scope>
    <source>
        <strain evidence="2">CBS 121739</strain>
    </source>
</reference>
<dbReference type="PANTHER" id="PTHR33254">
    <property type="entry name" value="4-HYDROXY-4-METHYL-2-OXOGLUTARATE ALDOLASE 3-RELATED"/>
    <property type="match status" value="1"/>
</dbReference>
<name>A0A6A6VVU5_9PEZI</name>
<dbReference type="SUPFAM" id="SSF89562">
    <property type="entry name" value="RraA-like"/>
    <property type="match status" value="1"/>
</dbReference>
<keyword evidence="3" id="KW-1185">Reference proteome</keyword>
<dbReference type="Proteomes" id="UP000799437">
    <property type="component" value="Unassembled WGS sequence"/>
</dbReference>